<evidence type="ECO:0000313" key="2">
    <source>
        <dbReference type="Proteomes" id="UP000317778"/>
    </source>
</evidence>
<dbReference type="PANTHER" id="PTHR37833:SF1">
    <property type="entry name" value="SIGNAL PEPTIDE PROTEIN"/>
    <property type="match status" value="1"/>
</dbReference>
<dbReference type="Pfam" id="PF07610">
    <property type="entry name" value="DUF1573"/>
    <property type="match status" value="1"/>
</dbReference>
<evidence type="ECO:0000313" key="1">
    <source>
        <dbReference type="EMBL" id="TKJ44339.1"/>
    </source>
</evidence>
<dbReference type="InterPro" id="IPR013783">
    <property type="entry name" value="Ig-like_fold"/>
</dbReference>
<dbReference type="AlphaFoldDB" id="A0A532VAW3"/>
<gene>
    <name evidence="1" type="ORF">CEE36_00950</name>
</gene>
<proteinExistence type="predicted"/>
<evidence type="ECO:0008006" key="3">
    <source>
        <dbReference type="Google" id="ProtNLM"/>
    </source>
</evidence>
<comment type="caution">
    <text evidence="1">The sequence shown here is derived from an EMBL/GenBank/DDBJ whole genome shotgun (WGS) entry which is preliminary data.</text>
</comment>
<protein>
    <recommendedName>
        <fullName evidence="3">DUF1573 domain-containing protein</fullName>
    </recommendedName>
</protein>
<reference evidence="1 2" key="1">
    <citation type="submission" date="2017-06" db="EMBL/GenBank/DDBJ databases">
        <title>Novel microbial phyla capable of carbon fixation and sulfur reduction in deep-sea sediments.</title>
        <authorList>
            <person name="Huang J."/>
            <person name="Baker B."/>
            <person name="Wang Y."/>
        </authorList>
    </citation>
    <scope>NUCLEOTIDE SEQUENCE [LARGE SCALE GENOMIC DNA]</scope>
    <source>
        <strain evidence="1">B3_TA06</strain>
    </source>
</reference>
<dbReference type="Proteomes" id="UP000317778">
    <property type="component" value="Unassembled WGS sequence"/>
</dbReference>
<organism evidence="1 2">
    <name type="scientific">candidate division TA06 bacterium B3_TA06</name>
    <dbReference type="NCBI Taxonomy" id="2012487"/>
    <lineage>
        <taxon>Bacteria</taxon>
        <taxon>Bacteria division TA06</taxon>
    </lineage>
</organism>
<name>A0A532VAW3_UNCT6</name>
<sequence length="224" mass="25736">MNFSLLMLGVLLVSAPKIEASEQSFDFGYAFVGEHYRHTFWIYNRGDEPLEIKKIRTFCGCTATELRRNQLAPGDSTSFDFIFDTHGFFAERVKWAYIRSNDPRDSLLKVNVTIRLYGDYSRTPFQVEPAYLHFNRIDSLADEVTLKLVNFSDTGYNLQLIEAPAVLKGVELTKSAIAPDEEFELPLRPRDGIRDPALFKSSVTFEAWTPTEIVRFSVPLHIRR</sequence>
<dbReference type="Gene3D" id="2.60.40.10">
    <property type="entry name" value="Immunoglobulins"/>
    <property type="match status" value="1"/>
</dbReference>
<dbReference type="PANTHER" id="PTHR37833">
    <property type="entry name" value="LIPOPROTEIN-RELATED"/>
    <property type="match status" value="1"/>
</dbReference>
<dbReference type="InterPro" id="IPR011467">
    <property type="entry name" value="DUF1573"/>
</dbReference>
<dbReference type="EMBL" id="NJBO01000001">
    <property type="protein sequence ID" value="TKJ44339.1"/>
    <property type="molecule type" value="Genomic_DNA"/>
</dbReference>
<accession>A0A532VAW3</accession>